<feature type="coiled-coil region" evidence="1">
    <location>
        <begin position="534"/>
        <end position="561"/>
    </location>
</feature>
<reference evidence="4 5" key="1">
    <citation type="submission" date="2018-04" db="EMBL/GenBank/DDBJ databases">
        <title>Complete genome uncultured novel isolate.</title>
        <authorList>
            <person name="Merlino G."/>
        </authorList>
    </citation>
    <scope>NUCLEOTIDE SEQUENCE [LARGE SCALE GENOMIC DNA]</scope>
    <source>
        <strain evidence="5">R1DC9</strain>
    </source>
</reference>
<gene>
    <name evidence="4" type="ORF">DCC35_16295</name>
</gene>
<name>A0A4D7JUA9_9BACT</name>
<keyword evidence="1" id="KW-0175">Coiled coil</keyword>
<protein>
    <recommendedName>
        <fullName evidence="3">DUF3857 domain-containing protein</fullName>
    </recommendedName>
</protein>
<accession>A0A4D7JUA9</accession>
<proteinExistence type="predicted"/>
<dbReference type="Gene3D" id="2.60.120.1130">
    <property type="match status" value="1"/>
</dbReference>
<evidence type="ECO:0000256" key="2">
    <source>
        <dbReference type="SAM" id="Phobius"/>
    </source>
</evidence>
<dbReference type="EMBL" id="CP028923">
    <property type="protein sequence ID" value="QCK16192.1"/>
    <property type="molecule type" value="Genomic_DNA"/>
</dbReference>
<keyword evidence="2" id="KW-0472">Membrane</keyword>
<keyword evidence="5" id="KW-1185">Reference proteome</keyword>
<keyword evidence="2" id="KW-0812">Transmembrane</keyword>
<dbReference type="OrthoDB" id="1153981at2"/>
<dbReference type="Proteomes" id="UP000298616">
    <property type="component" value="Chromosome"/>
</dbReference>
<feature type="domain" description="DUF3857" evidence="3">
    <location>
        <begin position="91"/>
        <end position="255"/>
    </location>
</feature>
<organism evidence="4 5">
    <name type="scientific">Mangrovivirga cuniculi</name>
    <dbReference type="NCBI Taxonomy" id="2715131"/>
    <lineage>
        <taxon>Bacteria</taxon>
        <taxon>Pseudomonadati</taxon>
        <taxon>Bacteroidota</taxon>
        <taxon>Cytophagia</taxon>
        <taxon>Cytophagales</taxon>
        <taxon>Mangrovivirgaceae</taxon>
        <taxon>Mangrovivirga</taxon>
    </lineage>
</organism>
<sequence length="732" mass="86409">MIRLFYKQLNNIAFIGMLFFIGASQSVLVANPNPFGDKRAEEIKKLMWETVDSEFKVTEIPEKWNGKSAVIIAKEHFLSYRKPAFAGVLQYDHYFHHRVKLLDQSAVEEFSQFSFPGSRKKGRNRYDVYSGYKIIKSDGREVEVSLENAVKQEQELNNEEYEYYKLAVPNLEIGDIIDYYIAEEQEIVQNITYHIFDPKLFQLNDDYPIMKQKISFDVMRRCYINLKTLNGAPKFKNTRNEKGDLNKWVLEYSDSESAKDLRWFFPNRQLPTVKFQVIYASATQANDLPFFLGKPEEVKSEVSKEEMEYLIRRFYGMILGNTWEVRKYMKKNFKKEKDKNVFAREAYYAFRHFNEVKYEEAATVKGYNGSRNNLKDLIGLSQYFRREEIPHEFLVTVPRFISHVDDVILMNELEYLIKVNTSEPFYIGNFSNYSTPTIIPEDLQGVEAYSVDGSSNLYNFDMTKTSIPKMSYKDNNGKSKIEIEIADLDSDKVEISVRNETKGINKQFYQKYLLDYYHYVDEDKERYEIEENFEERKRKEREGLLKKKEEYLQKRDENLEENLKTIVENDLDFKVEEVGEYKVIETGRYEDSPAFIYTFKAELSDVVKRVGQNYLLEIGKFIGGQVDLSEEEKDRQYDIYQPYARSFDYQIVLNIPEGFTVEGVDKLNKNVENETGGFISEAKIEDGKLIVDTKKYYSDNYFQKEKWPLMVEFLEAAHDFSQVQILLKKDNL</sequence>
<dbReference type="AlphaFoldDB" id="A0A4D7JUA9"/>
<dbReference type="InterPro" id="IPR024618">
    <property type="entry name" value="DUF3857"/>
</dbReference>
<dbReference type="KEGG" id="fpf:DCC35_16295"/>
<keyword evidence="2" id="KW-1133">Transmembrane helix</keyword>
<evidence type="ECO:0000313" key="4">
    <source>
        <dbReference type="EMBL" id="QCK16192.1"/>
    </source>
</evidence>
<evidence type="ECO:0000259" key="3">
    <source>
        <dbReference type="Pfam" id="PF12969"/>
    </source>
</evidence>
<feature type="transmembrane region" description="Helical" evidence="2">
    <location>
        <begin position="12"/>
        <end position="30"/>
    </location>
</feature>
<dbReference type="Pfam" id="PF12969">
    <property type="entry name" value="DUF3857"/>
    <property type="match status" value="1"/>
</dbReference>
<dbReference type="RefSeq" id="WP_137091787.1">
    <property type="nucleotide sequence ID" value="NZ_CP028923.1"/>
</dbReference>
<evidence type="ECO:0000313" key="5">
    <source>
        <dbReference type="Proteomes" id="UP000298616"/>
    </source>
</evidence>
<evidence type="ECO:0000256" key="1">
    <source>
        <dbReference type="SAM" id="Coils"/>
    </source>
</evidence>